<reference evidence="6" key="2">
    <citation type="submission" date="2015-10" db="EMBL/GenBank/DDBJ databases">
        <title>Improved Draft Genome Sequence of Clostridium pasteurianum Strain ATCC 6013 (DSM 525) Using a Hybrid Next-Generation Sequencing Approach.</title>
        <authorList>
            <person name="Pyne M.E."/>
            <person name="Utturkar S.M."/>
            <person name="Brown S.D."/>
            <person name="Moo-Young M."/>
            <person name="Chung D.A."/>
            <person name="Chou P.C."/>
        </authorList>
    </citation>
    <scope>NUCLEOTIDE SEQUENCE</scope>
    <source>
        <strain evidence="6">ATCC 6013</strain>
    </source>
</reference>
<dbReference type="Proteomes" id="UP000028042">
    <property type="component" value="Unassembled WGS sequence"/>
</dbReference>
<dbReference type="Proteomes" id="UP000030905">
    <property type="component" value="Chromosome"/>
</dbReference>
<evidence type="ECO:0000313" key="8">
    <source>
        <dbReference type="Proteomes" id="UP000030905"/>
    </source>
</evidence>
<sequence length="273" mass="30058">MEKLIITAAICGAEVTKEQNPDIPYSVEEIAREAESAYKAGASIIHLHVREEDGTPTQDIKVFKKCITAIKEKCNDVIIQLSTGGAVGMSDDERLDCINLKPEMASLDCGTLNFGLNDIFVNTEKTINYFAKKMKEFHVKPEIEVFDKSMIDTALRIYREGLLERPLQFNFVMGLRGGTSATLRDLSFMIGSIPEGSTYTVTGVGRAQFTMAAMAIAAGGNVRVGFEDNIYIDKGILAKSNGQMVEKVVNIAKHIGRPVATPKEAREILNIYR</sequence>
<keyword evidence="2 5" id="KW-0808">Transferase</keyword>
<proteinExistence type="predicted"/>
<dbReference type="Pfam" id="PF05853">
    <property type="entry name" value="BKACE"/>
    <property type="match status" value="1"/>
</dbReference>
<dbReference type="GO" id="GO:0046872">
    <property type="term" value="F:metal ion binding"/>
    <property type="evidence" value="ECO:0007669"/>
    <property type="project" value="UniProtKB-KW"/>
</dbReference>
<reference evidence="5 8" key="1">
    <citation type="journal article" date="2015" name="Genome Announc.">
        <title>Complete Genome Sequence of the Nitrogen-Fixing and Solvent-Producing Clostridium pasteurianum DSM 525.</title>
        <authorList>
            <person name="Poehlein A."/>
            <person name="Grosse-Honebrink A."/>
            <person name="Zhang Y."/>
            <person name="Minton N.P."/>
            <person name="Daniel R."/>
        </authorList>
    </citation>
    <scope>NUCLEOTIDE SEQUENCE [LARGE SCALE GENOMIC DNA]</scope>
    <source>
        <strain evidence="5">DSM 525</strain>
        <strain evidence="8">DSM 525 / ATCC 6013</strain>
    </source>
</reference>
<dbReference type="InterPro" id="IPR008567">
    <property type="entry name" value="BKACE"/>
</dbReference>
<reference evidence="6 7" key="3">
    <citation type="journal article" name="Genome Announc.">
        <title>Improved Draft Genome Sequence of Clostridium pasteurianum Strain ATCC 6013 (DSM 525) Using a Hybrid Next-Generation Sequencing Approach.</title>
        <authorList>
            <person name="Pyne M.E."/>
            <person name="Utturkar S."/>
            <person name="Brown S.D."/>
            <person name="Moo-Young M."/>
            <person name="Chung D.A."/>
            <person name="Chou C.P."/>
        </authorList>
    </citation>
    <scope>NUCLEOTIDE SEQUENCE [LARGE SCALE GENOMIC DNA]</scope>
    <source>
        <strain evidence="6 7">ATCC 6013</strain>
    </source>
</reference>
<evidence type="ECO:0000256" key="2">
    <source>
        <dbReference type="ARBA" id="ARBA00022679"/>
    </source>
</evidence>
<dbReference type="EMBL" id="JPGY02000001">
    <property type="protein sequence ID" value="KRU10788.1"/>
    <property type="molecule type" value="Genomic_DNA"/>
</dbReference>
<evidence type="ECO:0000256" key="3">
    <source>
        <dbReference type="ARBA" id="ARBA00022723"/>
    </source>
</evidence>
<name>A0A0H3J5F0_CLOPA</name>
<dbReference type="PATRIC" id="fig|1262449.3.peg.2421"/>
<evidence type="ECO:0000313" key="7">
    <source>
        <dbReference type="Proteomes" id="UP000028042"/>
    </source>
</evidence>
<evidence type="ECO:0000313" key="5">
    <source>
        <dbReference type="EMBL" id="AJA53204.1"/>
    </source>
</evidence>
<organism evidence="5 8">
    <name type="scientific">Clostridium pasteurianum DSM 525 = ATCC 6013</name>
    <dbReference type="NCBI Taxonomy" id="1262449"/>
    <lineage>
        <taxon>Bacteria</taxon>
        <taxon>Bacillati</taxon>
        <taxon>Bacillota</taxon>
        <taxon>Clostridia</taxon>
        <taxon>Eubacteriales</taxon>
        <taxon>Clostridiaceae</taxon>
        <taxon>Clostridium</taxon>
    </lineage>
</organism>
<gene>
    <name evidence="5" type="primary">kce</name>
    <name evidence="5" type="ORF">CLPA_c31500</name>
    <name evidence="6" type="ORF">CP6013_00035</name>
</gene>
<dbReference type="GO" id="GO:0043720">
    <property type="term" value="F:3-keto-5-aminohexanoate cleavage activity"/>
    <property type="evidence" value="ECO:0007669"/>
    <property type="project" value="InterPro"/>
</dbReference>
<comment type="cofactor">
    <cofactor evidence="1">
        <name>Zn(2+)</name>
        <dbReference type="ChEBI" id="CHEBI:29105"/>
    </cofactor>
</comment>
<keyword evidence="8" id="KW-1185">Reference proteome</keyword>
<dbReference type="KEGG" id="cpae:CPAST_c31500"/>
<dbReference type="KEGG" id="cpat:CLPA_c31500"/>
<dbReference type="Gene3D" id="3.20.20.70">
    <property type="entry name" value="Aldolase class I"/>
    <property type="match status" value="1"/>
</dbReference>
<keyword evidence="3" id="KW-0479">Metal-binding</keyword>
<dbReference type="eggNOG" id="COG3246">
    <property type="taxonomic scope" value="Bacteria"/>
</dbReference>
<dbReference type="EMBL" id="CP009268">
    <property type="protein sequence ID" value="AJA53204.1"/>
    <property type="molecule type" value="Genomic_DNA"/>
</dbReference>
<dbReference type="InterPro" id="IPR013785">
    <property type="entry name" value="Aldolase_TIM"/>
</dbReference>
<dbReference type="RefSeq" id="WP_003445623.1">
    <property type="nucleotide sequence ID" value="NZ_ANZB01000007.1"/>
</dbReference>
<dbReference type="EC" id="2.-.-.-" evidence="5"/>
<accession>A0A0H3J5F0</accession>
<protein>
    <submittedName>
        <fullName evidence="5">3-keto-5-aminohexanoate cleavage enzyme</fullName>
        <ecNumber evidence="5">2.-.-.-</ecNumber>
    </submittedName>
</protein>
<keyword evidence="4" id="KW-0862">Zinc</keyword>
<dbReference type="PANTHER" id="PTHR37418">
    <property type="entry name" value="3-KETO-5-AMINOHEXANOATE CLEAVAGE ENZYME-RELATED"/>
    <property type="match status" value="1"/>
</dbReference>
<dbReference type="PANTHER" id="PTHR37418:SF2">
    <property type="entry name" value="3-KETO-5-AMINOHEXANOATE CLEAVAGE ENZYME"/>
    <property type="match status" value="1"/>
</dbReference>
<dbReference type="GeneID" id="93075258"/>
<evidence type="ECO:0000256" key="1">
    <source>
        <dbReference type="ARBA" id="ARBA00001947"/>
    </source>
</evidence>
<dbReference type="AlphaFoldDB" id="A0A0H3J5F0"/>
<evidence type="ECO:0000256" key="4">
    <source>
        <dbReference type="ARBA" id="ARBA00022833"/>
    </source>
</evidence>
<evidence type="ECO:0000313" key="6">
    <source>
        <dbReference type="EMBL" id="KRU10788.1"/>
    </source>
</evidence>